<dbReference type="PANTHER" id="PTHR44688">
    <property type="entry name" value="DNA-BINDING TRANSCRIPTIONAL ACTIVATOR DEVR_DOSR"/>
    <property type="match status" value="1"/>
</dbReference>
<evidence type="ECO:0000256" key="1">
    <source>
        <dbReference type="ARBA" id="ARBA00023015"/>
    </source>
</evidence>
<keyword evidence="7" id="KW-1185">Reference proteome</keyword>
<dbReference type="PRINTS" id="PR00038">
    <property type="entry name" value="HTHLUXR"/>
</dbReference>
<evidence type="ECO:0000313" key="6">
    <source>
        <dbReference type="EMBL" id="MCW6536005.1"/>
    </source>
</evidence>
<comment type="caution">
    <text evidence="6">The sequence shown here is derived from an EMBL/GenBank/DDBJ whole genome shotgun (WGS) entry which is preliminary data.</text>
</comment>
<evidence type="ECO:0000256" key="4">
    <source>
        <dbReference type="SAM" id="MobiDB-lite"/>
    </source>
</evidence>
<dbReference type="CDD" id="cd06170">
    <property type="entry name" value="LuxR_C_like"/>
    <property type="match status" value="1"/>
</dbReference>
<sequence>MLDGIVKGLTNRAIGQALGISHRTVEIHRAHIMRKLNASSFASLIAIALGQQPAGRALHHGESDVRRDASRSAPSNRGGASGPK</sequence>
<dbReference type="GO" id="GO:0003677">
    <property type="term" value="F:DNA binding"/>
    <property type="evidence" value="ECO:0007669"/>
    <property type="project" value="UniProtKB-KW"/>
</dbReference>
<dbReference type="Gene3D" id="1.10.10.10">
    <property type="entry name" value="Winged helix-like DNA-binding domain superfamily/Winged helix DNA-binding domain"/>
    <property type="match status" value="1"/>
</dbReference>
<dbReference type="RefSeq" id="WP_265269493.1">
    <property type="nucleotide sequence ID" value="NZ_JANFAV010000010.1"/>
</dbReference>
<evidence type="ECO:0000313" key="7">
    <source>
        <dbReference type="Proteomes" id="UP001165565"/>
    </source>
</evidence>
<dbReference type="PANTHER" id="PTHR44688:SF16">
    <property type="entry name" value="DNA-BINDING TRANSCRIPTIONAL ACTIVATOR DEVR_DOSR"/>
    <property type="match status" value="1"/>
</dbReference>
<keyword evidence="2" id="KW-0238">DNA-binding</keyword>
<gene>
    <name evidence="6" type="ORF">NEE01_14585</name>
</gene>
<feature type="compositionally biased region" description="Basic and acidic residues" evidence="4">
    <location>
        <begin position="59"/>
        <end position="70"/>
    </location>
</feature>
<organism evidence="6 7">
    <name type="scientific">Sphingomonas lycopersici</name>
    <dbReference type="NCBI Taxonomy" id="2951807"/>
    <lineage>
        <taxon>Bacteria</taxon>
        <taxon>Pseudomonadati</taxon>
        <taxon>Pseudomonadota</taxon>
        <taxon>Alphaproteobacteria</taxon>
        <taxon>Sphingomonadales</taxon>
        <taxon>Sphingomonadaceae</taxon>
        <taxon>Sphingomonas</taxon>
    </lineage>
</organism>
<protein>
    <submittedName>
        <fullName evidence="6">LuxR C-terminal-related transcriptional regulator</fullName>
    </submittedName>
</protein>
<feature type="region of interest" description="Disordered" evidence="4">
    <location>
        <begin position="56"/>
        <end position="84"/>
    </location>
</feature>
<keyword evidence="3" id="KW-0804">Transcription</keyword>
<accession>A0AA41Z9K7</accession>
<feature type="domain" description="HTH luxR-type" evidence="5">
    <location>
        <begin position="1"/>
        <end position="52"/>
    </location>
</feature>
<dbReference type="InterPro" id="IPR016032">
    <property type="entry name" value="Sig_transdc_resp-reg_C-effctor"/>
</dbReference>
<proteinExistence type="predicted"/>
<evidence type="ECO:0000256" key="3">
    <source>
        <dbReference type="ARBA" id="ARBA00023163"/>
    </source>
</evidence>
<dbReference type="EMBL" id="JANFAV010000010">
    <property type="protein sequence ID" value="MCW6536005.1"/>
    <property type="molecule type" value="Genomic_DNA"/>
</dbReference>
<dbReference type="PROSITE" id="PS50043">
    <property type="entry name" value="HTH_LUXR_2"/>
    <property type="match status" value="1"/>
</dbReference>
<dbReference type="InterPro" id="IPR036388">
    <property type="entry name" value="WH-like_DNA-bd_sf"/>
</dbReference>
<dbReference type="AlphaFoldDB" id="A0AA41Z9K7"/>
<evidence type="ECO:0000259" key="5">
    <source>
        <dbReference type="PROSITE" id="PS50043"/>
    </source>
</evidence>
<dbReference type="GO" id="GO:0006355">
    <property type="term" value="P:regulation of DNA-templated transcription"/>
    <property type="evidence" value="ECO:0007669"/>
    <property type="project" value="InterPro"/>
</dbReference>
<evidence type="ECO:0000256" key="2">
    <source>
        <dbReference type="ARBA" id="ARBA00023125"/>
    </source>
</evidence>
<dbReference type="SUPFAM" id="SSF46894">
    <property type="entry name" value="C-terminal effector domain of the bipartite response regulators"/>
    <property type="match status" value="1"/>
</dbReference>
<dbReference type="PROSITE" id="PS00622">
    <property type="entry name" value="HTH_LUXR_1"/>
    <property type="match status" value="1"/>
</dbReference>
<dbReference type="SMART" id="SM00421">
    <property type="entry name" value="HTH_LUXR"/>
    <property type="match status" value="1"/>
</dbReference>
<dbReference type="InterPro" id="IPR000792">
    <property type="entry name" value="Tscrpt_reg_LuxR_C"/>
</dbReference>
<name>A0AA41Z9K7_9SPHN</name>
<keyword evidence="1" id="KW-0805">Transcription regulation</keyword>
<reference evidence="6" key="1">
    <citation type="submission" date="2022-06" db="EMBL/GenBank/DDBJ databases">
        <title>Sphingomonas sp. nov. isolated from rhizosphere soil of tomato.</title>
        <authorList>
            <person name="Dong H."/>
            <person name="Gao R."/>
        </authorList>
    </citation>
    <scope>NUCLEOTIDE SEQUENCE</scope>
    <source>
        <strain evidence="6">MMSM24</strain>
    </source>
</reference>
<dbReference type="Proteomes" id="UP001165565">
    <property type="component" value="Unassembled WGS sequence"/>
</dbReference>
<dbReference type="Pfam" id="PF00196">
    <property type="entry name" value="GerE"/>
    <property type="match status" value="1"/>
</dbReference>